<name>A0A371G712_MUCPR</name>
<protein>
    <recommendedName>
        <fullName evidence="3">Retrotransposon gag domain-containing protein</fullName>
    </recommendedName>
</protein>
<comment type="caution">
    <text evidence="1">The sequence shown here is derived from an EMBL/GenBank/DDBJ whole genome shotgun (WGS) entry which is preliminary data.</text>
</comment>
<accession>A0A371G712</accession>
<evidence type="ECO:0000313" key="1">
    <source>
        <dbReference type="EMBL" id="RDX86346.1"/>
    </source>
</evidence>
<gene>
    <name evidence="1" type="ORF">CR513_32319</name>
</gene>
<feature type="non-terminal residue" evidence="1">
    <location>
        <position position="1"/>
    </location>
</feature>
<dbReference type="EMBL" id="QJKJ01006541">
    <property type="protein sequence ID" value="RDX86346.1"/>
    <property type="molecule type" value="Genomic_DNA"/>
</dbReference>
<keyword evidence="2" id="KW-1185">Reference proteome</keyword>
<sequence>MLRSILGICRKWNEISLQIRGMWRASIESWEELKKEISIDEYFKEMEVTLIRAQIVEPQ</sequence>
<proteinExistence type="predicted"/>
<reference evidence="1" key="1">
    <citation type="submission" date="2018-05" db="EMBL/GenBank/DDBJ databases">
        <title>Draft genome of Mucuna pruriens seed.</title>
        <authorList>
            <person name="Nnadi N.E."/>
            <person name="Vos R."/>
            <person name="Hasami M.H."/>
            <person name="Devisetty U.K."/>
            <person name="Aguiy J.C."/>
        </authorList>
    </citation>
    <scope>NUCLEOTIDE SEQUENCE [LARGE SCALE GENOMIC DNA]</scope>
    <source>
        <strain evidence="1">JCA_2017</strain>
    </source>
</reference>
<organism evidence="1 2">
    <name type="scientific">Mucuna pruriens</name>
    <name type="common">Velvet bean</name>
    <name type="synonym">Dolichos pruriens</name>
    <dbReference type="NCBI Taxonomy" id="157652"/>
    <lineage>
        <taxon>Eukaryota</taxon>
        <taxon>Viridiplantae</taxon>
        <taxon>Streptophyta</taxon>
        <taxon>Embryophyta</taxon>
        <taxon>Tracheophyta</taxon>
        <taxon>Spermatophyta</taxon>
        <taxon>Magnoliopsida</taxon>
        <taxon>eudicotyledons</taxon>
        <taxon>Gunneridae</taxon>
        <taxon>Pentapetalae</taxon>
        <taxon>rosids</taxon>
        <taxon>fabids</taxon>
        <taxon>Fabales</taxon>
        <taxon>Fabaceae</taxon>
        <taxon>Papilionoideae</taxon>
        <taxon>50 kb inversion clade</taxon>
        <taxon>NPAAA clade</taxon>
        <taxon>indigoferoid/millettioid clade</taxon>
        <taxon>Phaseoleae</taxon>
        <taxon>Mucuna</taxon>
    </lineage>
</organism>
<dbReference type="Proteomes" id="UP000257109">
    <property type="component" value="Unassembled WGS sequence"/>
</dbReference>
<dbReference type="AlphaFoldDB" id="A0A371G712"/>
<dbReference type="OrthoDB" id="1934635at2759"/>
<evidence type="ECO:0000313" key="2">
    <source>
        <dbReference type="Proteomes" id="UP000257109"/>
    </source>
</evidence>
<evidence type="ECO:0008006" key="3">
    <source>
        <dbReference type="Google" id="ProtNLM"/>
    </source>
</evidence>